<reference evidence="4" key="1">
    <citation type="journal article" date="2021" name="Proc. Natl. Acad. Sci. U.S.A.">
        <title>A Catalog of Tens of Thousands of Viruses from Human Metagenomes Reveals Hidden Associations with Chronic Diseases.</title>
        <authorList>
            <person name="Tisza M.J."/>
            <person name="Buck C.B."/>
        </authorList>
    </citation>
    <scope>NUCLEOTIDE SEQUENCE</scope>
    <source>
        <strain evidence="4">CtP6113</strain>
    </source>
</reference>
<evidence type="ECO:0000256" key="3">
    <source>
        <dbReference type="ARBA" id="ARBA00023219"/>
    </source>
</evidence>
<accession>A0A8S5MTK7</accession>
<keyword evidence="2" id="KW-1162">Viral penetration into host cytoplasm</keyword>
<dbReference type="NCBIfam" id="TIGR01537">
    <property type="entry name" value="portal_HK97"/>
    <property type="match status" value="1"/>
</dbReference>
<keyword evidence="1" id="KW-1188">Viral release from host cell</keyword>
<organism evidence="4">
    <name type="scientific">Siphoviridae sp. ctP6113</name>
    <dbReference type="NCBI Taxonomy" id="2826318"/>
    <lineage>
        <taxon>Viruses</taxon>
        <taxon>Duplodnaviria</taxon>
        <taxon>Heunggongvirae</taxon>
        <taxon>Uroviricota</taxon>
        <taxon>Caudoviricetes</taxon>
    </lineage>
</organism>
<dbReference type="EMBL" id="BK014986">
    <property type="protein sequence ID" value="DAD85677.1"/>
    <property type="molecule type" value="Genomic_DNA"/>
</dbReference>
<dbReference type="Pfam" id="PF04860">
    <property type="entry name" value="Phage_portal"/>
    <property type="match status" value="1"/>
</dbReference>
<evidence type="ECO:0000256" key="1">
    <source>
        <dbReference type="ARBA" id="ARBA00022950"/>
    </source>
</evidence>
<keyword evidence="3" id="KW-0231">Viral genome packaging</keyword>
<evidence type="ECO:0000313" key="4">
    <source>
        <dbReference type="EMBL" id="DAD85677.1"/>
    </source>
</evidence>
<sequence>MLNESNLDTALRAALGGSRVTVQTVLNIPAVSSSVGFIAGTVASLPVRLYRTEGGNSVEVKDDYRLRLLNAETGDLLDAFQWKCTLVRDYLLPGNGYTYVDWVGNRIDGLYYVDPLQVSAEVGSDPIYKTARFYIGGNSYPDWKIFRVLRNTKDGVIGSGLVAESPTQLETMLNALLYENHMVRTGSKKGFLKSKNRLAPDIITQLKNSWRKLYGNTSEETVVVLNDGIEFQDASQTAVDSQLNENKVTNDHEIYKIFCIVPSVLEGGATEEDLKNTVRFAIQPVVQALQTAINRYCLLESEKETLSFEVDMDVLDNTDMLSRYQAYEVAVRNGWMQLDEVRYEEGRNPLGLKFIRLGLDTVIYDPQTKMIYTPNTKEWAKVQEKGGGEPDASGNQS</sequence>
<dbReference type="InterPro" id="IPR006944">
    <property type="entry name" value="Phage/GTA_portal"/>
</dbReference>
<name>A0A8S5MTK7_9CAUD</name>
<keyword evidence="2" id="KW-1160">Virus entry into host cell</keyword>
<dbReference type="InterPro" id="IPR006427">
    <property type="entry name" value="Portal_HK97"/>
</dbReference>
<proteinExistence type="predicted"/>
<keyword evidence="1" id="KW-0118">Viral capsid assembly</keyword>
<keyword evidence="2" id="KW-1171">Viral genome ejection through host cell envelope</keyword>
<evidence type="ECO:0000256" key="2">
    <source>
        <dbReference type="ARBA" id="ARBA00023009"/>
    </source>
</evidence>
<protein>
    <submittedName>
        <fullName evidence="4">Portal protein</fullName>
    </submittedName>
</protein>